<sequence>MNEPTSSQRQRKLKGHHVAPFKRKIDSLGIERELAGSRALLTSRCEQKAIGSREHRRRGVSQQDQSSCADPKGKQKVKGIIHVIVDKYENWGRWNLEFGKDDEELVCDKEGNNSMVIFATIAGFEVKKILMDSGRTVEVLSWEAYQKIGLKEQALSRANPLYDFANHPIEVKGLITLSVILGDGKHMTMKYVQFFVVDHSMASNAIFERPTIRMAKIVVATFYMKIKFPTRIGFGFLRPDQQIASQCHMLSVK</sequence>
<name>A0ABR0NHW2_GOSAR</name>
<dbReference type="EMBL" id="JARKNE010000010">
    <property type="protein sequence ID" value="KAK5794593.1"/>
    <property type="molecule type" value="Genomic_DNA"/>
</dbReference>
<evidence type="ECO:0000256" key="1">
    <source>
        <dbReference type="SAM" id="MobiDB-lite"/>
    </source>
</evidence>
<proteinExistence type="predicted"/>
<organism evidence="2 3">
    <name type="scientific">Gossypium arboreum</name>
    <name type="common">Tree cotton</name>
    <name type="synonym">Gossypium nanking</name>
    <dbReference type="NCBI Taxonomy" id="29729"/>
    <lineage>
        <taxon>Eukaryota</taxon>
        <taxon>Viridiplantae</taxon>
        <taxon>Streptophyta</taxon>
        <taxon>Embryophyta</taxon>
        <taxon>Tracheophyta</taxon>
        <taxon>Spermatophyta</taxon>
        <taxon>Magnoliopsida</taxon>
        <taxon>eudicotyledons</taxon>
        <taxon>Gunneridae</taxon>
        <taxon>Pentapetalae</taxon>
        <taxon>rosids</taxon>
        <taxon>malvids</taxon>
        <taxon>Malvales</taxon>
        <taxon>Malvaceae</taxon>
        <taxon>Malvoideae</taxon>
        <taxon>Gossypium</taxon>
    </lineage>
</organism>
<evidence type="ECO:0000313" key="3">
    <source>
        <dbReference type="Proteomes" id="UP001358586"/>
    </source>
</evidence>
<dbReference type="PANTHER" id="PTHR33240">
    <property type="entry name" value="OS08G0508500 PROTEIN"/>
    <property type="match status" value="1"/>
</dbReference>
<gene>
    <name evidence="2" type="ORF">PVK06_035832</name>
</gene>
<feature type="region of interest" description="Disordered" evidence="1">
    <location>
        <begin position="50"/>
        <end position="73"/>
    </location>
</feature>
<accession>A0ABR0NHW2</accession>
<protein>
    <submittedName>
        <fullName evidence="2">Uncharacterized protein</fullName>
    </submittedName>
</protein>
<dbReference type="InterPro" id="IPR021109">
    <property type="entry name" value="Peptidase_aspartic_dom_sf"/>
</dbReference>
<comment type="caution">
    <text evidence="2">The sequence shown here is derived from an EMBL/GenBank/DDBJ whole genome shotgun (WGS) entry which is preliminary data.</text>
</comment>
<dbReference type="Proteomes" id="UP001358586">
    <property type="component" value="Chromosome 10"/>
</dbReference>
<reference evidence="2 3" key="1">
    <citation type="submission" date="2023-03" db="EMBL/GenBank/DDBJ databases">
        <title>WGS of Gossypium arboreum.</title>
        <authorList>
            <person name="Yu D."/>
        </authorList>
    </citation>
    <scope>NUCLEOTIDE SEQUENCE [LARGE SCALE GENOMIC DNA]</scope>
    <source>
        <tissue evidence="2">Leaf</tissue>
    </source>
</reference>
<keyword evidence="3" id="KW-1185">Reference proteome</keyword>
<dbReference type="Gene3D" id="2.40.70.10">
    <property type="entry name" value="Acid Proteases"/>
    <property type="match status" value="1"/>
</dbReference>
<dbReference type="PANTHER" id="PTHR33240:SF15">
    <property type="entry name" value="GAG-PRO-LIKE PROTEIN"/>
    <property type="match status" value="1"/>
</dbReference>
<evidence type="ECO:0000313" key="2">
    <source>
        <dbReference type="EMBL" id="KAK5794593.1"/>
    </source>
</evidence>